<feature type="compositionally biased region" description="Basic and acidic residues" evidence="4">
    <location>
        <begin position="15"/>
        <end position="28"/>
    </location>
</feature>
<keyword evidence="1" id="KW-0479">Metal-binding</keyword>
<dbReference type="CDD" id="cd16495">
    <property type="entry name" value="RING_CH-C4HC3_MARCH"/>
    <property type="match status" value="1"/>
</dbReference>
<dbReference type="InterPro" id="IPR013083">
    <property type="entry name" value="Znf_RING/FYVE/PHD"/>
</dbReference>
<dbReference type="Gene3D" id="3.30.40.10">
    <property type="entry name" value="Zinc/RING finger domain, C3HC4 (zinc finger)"/>
    <property type="match status" value="1"/>
</dbReference>
<dbReference type="EMBL" id="CAJNNV010032344">
    <property type="protein sequence ID" value="CAE8639676.1"/>
    <property type="molecule type" value="Genomic_DNA"/>
</dbReference>
<comment type="caution">
    <text evidence="6">The sequence shown here is derived from an EMBL/GenBank/DDBJ whole genome shotgun (WGS) entry which is preliminary data.</text>
</comment>
<accession>A0A813HQG3</accession>
<feature type="domain" description="RING-CH-type" evidence="5">
    <location>
        <begin position="41"/>
        <end position="103"/>
    </location>
</feature>
<reference evidence="6" key="1">
    <citation type="submission" date="2021-02" db="EMBL/GenBank/DDBJ databases">
        <authorList>
            <person name="Dougan E. K."/>
            <person name="Rhodes N."/>
            <person name="Thang M."/>
            <person name="Chan C."/>
        </authorList>
    </citation>
    <scope>NUCLEOTIDE SEQUENCE</scope>
</reference>
<name>A0A813HQG3_POLGL</name>
<dbReference type="InterPro" id="IPR011016">
    <property type="entry name" value="Znf_RING-CH"/>
</dbReference>
<dbReference type="GO" id="GO:0008270">
    <property type="term" value="F:zinc ion binding"/>
    <property type="evidence" value="ECO:0007669"/>
    <property type="project" value="UniProtKB-KW"/>
</dbReference>
<organism evidence="6 7">
    <name type="scientific">Polarella glacialis</name>
    <name type="common">Dinoflagellate</name>
    <dbReference type="NCBI Taxonomy" id="89957"/>
    <lineage>
        <taxon>Eukaryota</taxon>
        <taxon>Sar</taxon>
        <taxon>Alveolata</taxon>
        <taxon>Dinophyceae</taxon>
        <taxon>Suessiales</taxon>
        <taxon>Suessiaceae</taxon>
        <taxon>Polarella</taxon>
    </lineage>
</organism>
<evidence type="ECO:0000256" key="2">
    <source>
        <dbReference type="ARBA" id="ARBA00022771"/>
    </source>
</evidence>
<keyword evidence="2" id="KW-0863">Zinc-finger</keyword>
<evidence type="ECO:0000313" key="7">
    <source>
        <dbReference type="Proteomes" id="UP000654075"/>
    </source>
</evidence>
<dbReference type="PANTHER" id="PTHR46347">
    <property type="entry name" value="RING/FYVE/PHD ZINC FINGER SUPERFAMILY PROTEIN"/>
    <property type="match status" value="1"/>
</dbReference>
<protein>
    <recommendedName>
        <fullName evidence="5">RING-CH-type domain-containing protein</fullName>
    </recommendedName>
</protein>
<feature type="region of interest" description="Disordered" evidence="4">
    <location>
        <begin position="1"/>
        <end position="35"/>
    </location>
</feature>
<proteinExistence type="predicted"/>
<evidence type="ECO:0000256" key="1">
    <source>
        <dbReference type="ARBA" id="ARBA00022723"/>
    </source>
</evidence>
<keyword evidence="3" id="KW-0862">Zinc</keyword>
<evidence type="ECO:0000313" key="6">
    <source>
        <dbReference type="EMBL" id="CAE8639676.1"/>
    </source>
</evidence>
<evidence type="ECO:0000256" key="4">
    <source>
        <dbReference type="SAM" id="MobiDB-lite"/>
    </source>
</evidence>
<gene>
    <name evidence="6" type="ORF">PGLA1383_LOCUS54692</name>
</gene>
<dbReference type="SUPFAM" id="SSF57850">
    <property type="entry name" value="RING/U-box"/>
    <property type="match status" value="1"/>
</dbReference>
<dbReference type="Proteomes" id="UP000654075">
    <property type="component" value="Unassembled WGS sequence"/>
</dbReference>
<evidence type="ECO:0000256" key="3">
    <source>
        <dbReference type="ARBA" id="ARBA00022833"/>
    </source>
</evidence>
<dbReference type="SMART" id="SM00744">
    <property type="entry name" value="RINGv"/>
    <property type="match status" value="1"/>
</dbReference>
<dbReference type="AlphaFoldDB" id="A0A813HQG3"/>
<dbReference type="PROSITE" id="PS51292">
    <property type="entry name" value="ZF_RING_CH"/>
    <property type="match status" value="1"/>
</dbReference>
<evidence type="ECO:0000259" key="5">
    <source>
        <dbReference type="PROSITE" id="PS51292"/>
    </source>
</evidence>
<keyword evidence="7" id="KW-1185">Reference proteome</keyword>
<dbReference type="Pfam" id="PF12906">
    <property type="entry name" value="RINGv"/>
    <property type="match status" value="1"/>
</dbReference>
<sequence>MASLPESVDEVTESGDEHEVSEHDKEVQEEGEPELLGEPAVCSNEEAQCRICHSSAELAELLAPCICSGSIRYVHADCLEAWRRTSRKNAVSCSVCSARYSHIWVPDHRLVVFLYLKELLMRLSRITRLVFMPSSWSTGGAVEQAVWSTLRSPCLLAVQLRLWIWALALLAASIAGSLLLRAVLAAHEFVVGFEHATDPLLLPDSLLRALQKLFPAIGGFGHLGVYGTADNLGSALREYVEAEKEWDVFLEDIGSLGRRAAEAVLEAELLQSAVVLPRSHAELFLGILLLLLAWSSISANQGWAHRFQEMPGPVEDIVNLLQELVGRVDSYCAFILVHLPLEVYFVRWMLSYKNWLPMDAFPLQESIDVNIILALMGASVRLALHEVSTAISEDCNQWYAQMTFADRAEWL</sequence>
<dbReference type="PANTHER" id="PTHR46347:SF1">
    <property type="entry name" value="RING_FYVE_PHD ZINC FINGER SUPERFAMILY PROTEIN"/>
    <property type="match status" value="1"/>
</dbReference>
<dbReference type="OrthoDB" id="412381at2759"/>